<dbReference type="Proteomes" id="UP000630135">
    <property type="component" value="Unassembled WGS sequence"/>
</dbReference>
<dbReference type="AlphaFoldDB" id="A0AAV4K6F2"/>
<evidence type="ECO:0000313" key="2">
    <source>
        <dbReference type="EMBL" id="GGP29977.1"/>
    </source>
</evidence>
<name>A0AAV4K6F2_9DEIO</name>
<organism evidence="1 4">
    <name type="scientific">Deinococcus wulumuqiensis</name>
    <dbReference type="NCBI Taxonomy" id="980427"/>
    <lineage>
        <taxon>Bacteria</taxon>
        <taxon>Thermotogati</taxon>
        <taxon>Deinococcota</taxon>
        <taxon>Deinococci</taxon>
        <taxon>Deinococcales</taxon>
        <taxon>Deinococcaceae</taxon>
        <taxon>Deinococcus</taxon>
    </lineage>
</organism>
<dbReference type="GeneID" id="59164402"/>
<reference evidence="2" key="1">
    <citation type="journal article" date="2014" name="Int. J. Syst. Evol. Microbiol.">
        <title>Complete genome of a new Firmicutes species belonging to the dominant human colonic microbiota ('Ruminococcus bicirculans') reveals two chromosomes and a selective capacity to utilize plant glucans.</title>
        <authorList>
            <consortium name="NISC Comparative Sequencing Program"/>
            <person name="Wegmann U."/>
            <person name="Louis P."/>
            <person name="Goesmann A."/>
            <person name="Henrissat B."/>
            <person name="Duncan S.H."/>
            <person name="Flint H.J."/>
        </authorList>
    </citation>
    <scope>NUCLEOTIDE SEQUENCE</scope>
    <source>
        <strain evidence="2">CGMCC 1.8884</strain>
    </source>
</reference>
<accession>A0AAV4K6F2</accession>
<reference evidence="1" key="4">
    <citation type="submission" date="2023-08" db="EMBL/GenBank/DDBJ databases">
        <authorList>
            <person name="Sun Q."/>
            <person name="Zhou Y."/>
        </authorList>
    </citation>
    <scope>NUCLEOTIDE SEQUENCE</scope>
    <source>
        <strain evidence="2">CGMCC 1.8884</strain>
        <strain evidence="1">CGMCC 1.8885</strain>
    </source>
</reference>
<evidence type="ECO:0000313" key="1">
    <source>
        <dbReference type="EMBL" id="GGI87184.1"/>
    </source>
</evidence>
<dbReference type="EMBL" id="BMMA01000022">
    <property type="protein sequence ID" value="GGI87184.1"/>
    <property type="molecule type" value="Genomic_DNA"/>
</dbReference>
<gene>
    <name evidence="2" type="ORF">GCM10008021_16280</name>
    <name evidence="1" type="ORF">GCM10010914_22040</name>
</gene>
<dbReference type="EMBL" id="BMLZ01000018">
    <property type="protein sequence ID" value="GGP29977.1"/>
    <property type="molecule type" value="Genomic_DNA"/>
</dbReference>
<dbReference type="RefSeq" id="WP_152423548.1">
    <property type="nucleotide sequence ID" value="NZ_BMLZ01000018.1"/>
</dbReference>
<keyword evidence="3" id="KW-1185">Reference proteome</keyword>
<reference evidence="1" key="2">
    <citation type="journal article" date="2014" name="Int. J. Syst. Evol. Microbiol.">
        <title>Complete genome sequence of Corynebacterium casei LMG S-19264T (=DSM 44701T), isolated from a smear-ripened cheese.</title>
        <authorList>
            <consortium name="US DOE Joint Genome Institute (JGI-PGF)"/>
            <person name="Walter F."/>
            <person name="Albersmeier A."/>
            <person name="Kalinowski J."/>
            <person name="Ruckert C."/>
        </authorList>
    </citation>
    <scope>NUCLEOTIDE SEQUENCE</scope>
    <source>
        <strain evidence="1">CGMCC 1.8885</strain>
    </source>
</reference>
<evidence type="ECO:0000313" key="3">
    <source>
        <dbReference type="Proteomes" id="UP000630135"/>
    </source>
</evidence>
<proteinExistence type="predicted"/>
<sequence length="215" mass="23756">MAEEGRGGGRGHPVRGKNVAGQYRALFAKGLMRSATNSKGKRRVIYSRHGEKHLGSRAGRLLGAARQLSKFEHGERGQGLIHAIDATARARSEHKPGFFTRQAASARRLVGIKPKKADQLVNRLGGHTLRYRLGESHDKTRRLAQEAGRPRVEHAGSIARRLKRADTPDLFGGSRLTQKASAHSLRIQGALRNPNLSEHARRRAKQYLKAYGDLT</sequence>
<protein>
    <submittedName>
        <fullName evidence="1">Uncharacterized protein</fullName>
    </submittedName>
</protein>
<comment type="caution">
    <text evidence="1">The sequence shown here is derived from an EMBL/GenBank/DDBJ whole genome shotgun (WGS) entry which is preliminary data.</text>
</comment>
<dbReference type="Proteomes" id="UP000652720">
    <property type="component" value="Unassembled WGS sequence"/>
</dbReference>
<reference evidence="3" key="3">
    <citation type="journal article" date="2019" name="Int. J. Syst. Evol. Microbiol.">
        <title>The Global Catalogue of Microorganisms (GCM) 10K type strain sequencing project: providing services to taxonomists for standard genome sequencing and annotation.</title>
        <authorList>
            <consortium name="The Broad Institute Genomics Platform"/>
            <consortium name="The Broad Institute Genome Sequencing Center for Infectious Disease"/>
            <person name="Wu L."/>
            <person name="Ma J."/>
        </authorList>
    </citation>
    <scope>NUCLEOTIDE SEQUENCE [LARGE SCALE GENOMIC DNA]</scope>
    <source>
        <strain evidence="3">CGMCC 1.8884</strain>
    </source>
</reference>
<evidence type="ECO:0000313" key="4">
    <source>
        <dbReference type="Proteomes" id="UP000652720"/>
    </source>
</evidence>